<dbReference type="Proteomes" id="UP001152320">
    <property type="component" value="Chromosome 22"/>
</dbReference>
<feature type="transmembrane region" description="Helical" evidence="11">
    <location>
        <begin position="177"/>
        <end position="200"/>
    </location>
</feature>
<dbReference type="PROSITE" id="PS00237">
    <property type="entry name" value="G_PROTEIN_RECEP_F1_1"/>
    <property type="match status" value="1"/>
</dbReference>
<evidence type="ECO:0000313" key="14">
    <source>
        <dbReference type="Proteomes" id="UP001152320"/>
    </source>
</evidence>
<evidence type="ECO:0000256" key="9">
    <source>
        <dbReference type="RuleBase" id="RU000688"/>
    </source>
</evidence>
<evidence type="ECO:0000256" key="10">
    <source>
        <dbReference type="SAM" id="MobiDB-lite"/>
    </source>
</evidence>
<dbReference type="PRINTS" id="PR00237">
    <property type="entry name" value="GPCRRHODOPSN"/>
</dbReference>
<evidence type="ECO:0000256" key="8">
    <source>
        <dbReference type="ARBA" id="ARBA00023224"/>
    </source>
</evidence>
<protein>
    <submittedName>
        <fullName evidence="13">Melatonin receptor type 1B</fullName>
    </submittedName>
</protein>
<keyword evidence="14" id="KW-1185">Reference proteome</keyword>
<dbReference type="Pfam" id="PF00001">
    <property type="entry name" value="7tm_1"/>
    <property type="match status" value="1"/>
</dbReference>
<keyword evidence="4 11" id="KW-1133">Transmembrane helix</keyword>
<feature type="compositionally biased region" description="Polar residues" evidence="10">
    <location>
        <begin position="241"/>
        <end position="263"/>
    </location>
</feature>
<evidence type="ECO:0000313" key="13">
    <source>
        <dbReference type="EMBL" id="KAJ8020288.1"/>
    </source>
</evidence>
<dbReference type="PANTHER" id="PTHR24228">
    <property type="entry name" value="B2 BRADYKININ RECEPTOR/ANGIOTENSIN II RECEPTOR"/>
    <property type="match status" value="1"/>
</dbReference>
<evidence type="ECO:0000256" key="2">
    <source>
        <dbReference type="ARBA" id="ARBA00022475"/>
    </source>
</evidence>
<feature type="transmembrane region" description="Helical" evidence="11">
    <location>
        <begin position="41"/>
        <end position="65"/>
    </location>
</feature>
<evidence type="ECO:0000256" key="11">
    <source>
        <dbReference type="SAM" id="Phobius"/>
    </source>
</evidence>
<evidence type="ECO:0000256" key="1">
    <source>
        <dbReference type="ARBA" id="ARBA00004651"/>
    </source>
</evidence>
<feature type="transmembrane region" description="Helical" evidence="11">
    <location>
        <begin position="144"/>
        <end position="165"/>
    </location>
</feature>
<dbReference type="SUPFAM" id="SSF81321">
    <property type="entry name" value="Family A G protein-coupled receptor-like"/>
    <property type="match status" value="1"/>
</dbReference>
<keyword evidence="5 9" id="KW-0297">G-protein coupled receptor</keyword>
<dbReference type="InterPro" id="IPR017452">
    <property type="entry name" value="GPCR_Rhodpsn_7TM"/>
</dbReference>
<dbReference type="InterPro" id="IPR000276">
    <property type="entry name" value="GPCR_Rhodpsn"/>
</dbReference>
<accession>A0A9Q0YCH9</accession>
<dbReference type="CDD" id="cd00637">
    <property type="entry name" value="7tm_classA_rhodopsin-like"/>
    <property type="match status" value="1"/>
</dbReference>
<evidence type="ECO:0000256" key="3">
    <source>
        <dbReference type="ARBA" id="ARBA00022692"/>
    </source>
</evidence>
<keyword evidence="8 9" id="KW-0807">Transducer</keyword>
<evidence type="ECO:0000256" key="5">
    <source>
        <dbReference type="ARBA" id="ARBA00023040"/>
    </source>
</evidence>
<dbReference type="AlphaFoldDB" id="A0A9Q0YCH9"/>
<dbReference type="EMBL" id="JAIZAY010000022">
    <property type="protein sequence ID" value="KAJ8020288.1"/>
    <property type="molecule type" value="Genomic_DNA"/>
</dbReference>
<keyword evidence="2" id="KW-1003">Cell membrane</keyword>
<proteinExistence type="inferred from homology"/>
<keyword evidence="3 9" id="KW-0812">Transmembrane</keyword>
<evidence type="ECO:0000259" key="12">
    <source>
        <dbReference type="PROSITE" id="PS50262"/>
    </source>
</evidence>
<feature type="transmembrane region" description="Helical" evidence="11">
    <location>
        <begin position="85"/>
        <end position="105"/>
    </location>
</feature>
<comment type="caution">
    <text evidence="13">The sequence shown here is derived from an EMBL/GenBank/DDBJ whole genome shotgun (WGS) entry which is preliminary data.</text>
</comment>
<comment type="subcellular location">
    <subcellularLocation>
        <location evidence="1">Cell membrane</location>
        <topology evidence="1">Multi-pass membrane protein</topology>
    </subcellularLocation>
</comment>
<dbReference type="PANTHER" id="PTHR24228:SF75">
    <property type="entry name" value="G-PROTEIN COUPLED RECEPTORS FAMILY 1 PROFILE DOMAIN-CONTAINING PROTEIN"/>
    <property type="match status" value="1"/>
</dbReference>
<feature type="domain" description="G-protein coupled receptors family 1 profile" evidence="12">
    <location>
        <begin position="1"/>
        <end position="197"/>
    </location>
</feature>
<evidence type="ECO:0000256" key="7">
    <source>
        <dbReference type="ARBA" id="ARBA00023170"/>
    </source>
</evidence>
<reference evidence="13" key="1">
    <citation type="submission" date="2021-10" db="EMBL/GenBank/DDBJ databases">
        <title>Tropical sea cucumber genome reveals ecological adaptation and Cuvierian tubules defense mechanism.</title>
        <authorList>
            <person name="Chen T."/>
        </authorList>
    </citation>
    <scope>NUCLEOTIDE SEQUENCE</scope>
    <source>
        <strain evidence="13">Nanhai2018</strain>
        <tissue evidence="13">Muscle</tissue>
    </source>
</reference>
<sequence length="263" mass="30496">MSFFYFPHSCSCSLWSVAAISVNRYVAICHRIHYPRIYNRYTMMIIIPSMWTICFCIDLPNLLGWGAHGFDARIMLCTYDYMKSYSYTVFFVICGFLIPLVAVLFSYTKIFLYARGVKKAMEKVTKEDGNKEMRNGIKDADRKLLRSVMTIMVVFFTMWAPYSAVVFLDFQGAWPRALYVFTVVLAHLNSCINSILYAATNRLFRQGYRRVVQLTCCMICYQLKILHKTEDVVHNSHTDNPETVSQRVSKSDVMHSSSNKNVK</sequence>
<evidence type="ECO:0000256" key="4">
    <source>
        <dbReference type="ARBA" id="ARBA00022989"/>
    </source>
</evidence>
<comment type="similarity">
    <text evidence="9">Belongs to the G-protein coupled receptor 1 family.</text>
</comment>
<keyword evidence="6 11" id="KW-0472">Membrane</keyword>
<name>A0A9Q0YCH9_HOLLE</name>
<dbReference type="GO" id="GO:0005886">
    <property type="term" value="C:plasma membrane"/>
    <property type="evidence" value="ECO:0007669"/>
    <property type="project" value="UniProtKB-SubCell"/>
</dbReference>
<dbReference type="GO" id="GO:0004930">
    <property type="term" value="F:G protein-coupled receptor activity"/>
    <property type="evidence" value="ECO:0007669"/>
    <property type="project" value="UniProtKB-KW"/>
</dbReference>
<feature type="region of interest" description="Disordered" evidence="10">
    <location>
        <begin position="236"/>
        <end position="263"/>
    </location>
</feature>
<dbReference type="PROSITE" id="PS50262">
    <property type="entry name" value="G_PROTEIN_RECEP_F1_2"/>
    <property type="match status" value="1"/>
</dbReference>
<dbReference type="OrthoDB" id="10044919at2759"/>
<gene>
    <name evidence="13" type="ORF">HOLleu_39844</name>
</gene>
<evidence type="ECO:0000256" key="6">
    <source>
        <dbReference type="ARBA" id="ARBA00023136"/>
    </source>
</evidence>
<organism evidence="13 14">
    <name type="scientific">Holothuria leucospilota</name>
    <name type="common">Black long sea cucumber</name>
    <name type="synonym">Mertensiothuria leucospilota</name>
    <dbReference type="NCBI Taxonomy" id="206669"/>
    <lineage>
        <taxon>Eukaryota</taxon>
        <taxon>Metazoa</taxon>
        <taxon>Echinodermata</taxon>
        <taxon>Eleutherozoa</taxon>
        <taxon>Echinozoa</taxon>
        <taxon>Holothuroidea</taxon>
        <taxon>Aspidochirotacea</taxon>
        <taxon>Aspidochirotida</taxon>
        <taxon>Holothuriidae</taxon>
        <taxon>Holothuria</taxon>
    </lineage>
</organism>
<dbReference type="Gene3D" id="1.20.1070.10">
    <property type="entry name" value="Rhodopsin 7-helix transmembrane proteins"/>
    <property type="match status" value="1"/>
</dbReference>
<keyword evidence="7 9" id="KW-0675">Receptor</keyword>